<sequence>MLACNVAFTGGVPGVPRSEAARLVREAGGTFHPSVRRDTMLLVCGSRPWPVLPDGSPSLKLSKAAQRGLRIVTDEEFKAAVGFRAPSRACFLDAFWLAVLSGVRRSWIECLRGAGVIEPDASGRYSARDLGTVREIGRMARRGVPVPALLEVLHASGHIARPPRLDLVAFAHLSPGTDAAIQPNMWG</sequence>
<dbReference type="SUPFAM" id="SSF52113">
    <property type="entry name" value="BRCT domain"/>
    <property type="match status" value="1"/>
</dbReference>
<feature type="domain" description="BRCT" evidence="1">
    <location>
        <begin position="1"/>
        <end position="75"/>
    </location>
</feature>
<evidence type="ECO:0000313" key="2">
    <source>
        <dbReference type="EMBL" id="MBK1669208.1"/>
    </source>
</evidence>
<keyword evidence="3" id="KW-1185">Reference proteome</keyword>
<dbReference type="PROSITE" id="PS50172">
    <property type="entry name" value="BRCT"/>
    <property type="match status" value="1"/>
</dbReference>
<accession>A0ABS1DG27</accession>
<dbReference type="Gene3D" id="3.40.50.10190">
    <property type="entry name" value="BRCT domain"/>
    <property type="match status" value="1"/>
</dbReference>
<dbReference type="Proteomes" id="UP001296873">
    <property type="component" value="Unassembled WGS sequence"/>
</dbReference>
<dbReference type="EMBL" id="NRRL01000041">
    <property type="protein sequence ID" value="MBK1669208.1"/>
    <property type="molecule type" value="Genomic_DNA"/>
</dbReference>
<gene>
    <name evidence="2" type="ORF">CKO28_14315</name>
</gene>
<dbReference type="Pfam" id="PF00533">
    <property type="entry name" value="BRCT"/>
    <property type="match status" value="1"/>
</dbReference>
<protein>
    <recommendedName>
        <fullName evidence="1">BRCT domain-containing protein</fullName>
    </recommendedName>
</protein>
<reference evidence="2 3" key="1">
    <citation type="journal article" date="2020" name="Microorganisms">
        <title>Osmotic Adaptation and Compatible Solute Biosynthesis of Phototrophic Bacteria as Revealed from Genome Analyses.</title>
        <authorList>
            <person name="Imhoff J.F."/>
            <person name="Rahn T."/>
            <person name="Kunzel S."/>
            <person name="Keller A."/>
            <person name="Neulinger S.C."/>
        </authorList>
    </citation>
    <scope>NUCLEOTIDE SEQUENCE [LARGE SCALE GENOMIC DNA]</scope>
    <source>
        <strain evidence="2 3">DSM 9895</strain>
    </source>
</reference>
<evidence type="ECO:0000313" key="3">
    <source>
        <dbReference type="Proteomes" id="UP001296873"/>
    </source>
</evidence>
<organism evidence="2 3">
    <name type="scientific">Rhodovibrio sodomensis</name>
    <dbReference type="NCBI Taxonomy" id="1088"/>
    <lineage>
        <taxon>Bacteria</taxon>
        <taxon>Pseudomonadati</taxon>
        <taxon>Pseudomonadota</taxon>
        <taxon>Alphaproteobacteria</taxon>
        <taxon>Rhodospirillales</taxon>
        <taxon>Rhodovibrionaceae</taxon>
        <taxon>Rhodovibrio</taxon>
    </lineage>
</organism>
<proteinExistence type="predicted"/>
<comment type="caution">
    <text evidence="2">The sequence shown here is derived from an EMBL/GenBank/DDBJ whole genome shotgun (WGS) entry which is preliminary data.</text>
</comment>
<evidence type="ECO:0000259" key="1">
    <source>
        <dbReference type="PROSITE" id="PS50172"/>
    </source>
</evidence>
<dbReference type="InterPro" id="IPR001357">
    <property type="entry name" value="BRCT_dom"/>
</dbReference>
<dbReference type="InterPro" id="IPR036420">
    <property type="entry name" value="BRCT_dom_sf"/>
</dbReference>
<name>A0ABS1DG27_9PROT</name>
<dbReference type="RefSeq" id="WP_200341535.1">
    <property type="nucleotide sequence ID" value="NZ_NRRL01000041.1"/>
</dbReference>